<gene>
    <name evidence="6" type="ORF">ACFPET_18400</name>
</gene>
<evidence type="ECO:0000256" key="4">
    <source>
        <dbReference type="ARBA" id="ARBA00023239"/>
    </source>
</evidence>
<reference evidence="7" key="1">
    <citation type="journal article" date="2019" name="Int. J. Syst. Evol. Microbiol.">
        <title>The Global Catalogue of Microorganisms (GCM) 10K type strain sequencing project: providing services to taxonomists for standard genome sequencing and annotation.</title>
        <authorList>
            <consortium name="The Broad Institute Genomics Platform"/>
            <consortium name="The Broad Institute Genome Sequencing Center for Infectious Disease"/>
            <person name="Wu L."/>
            <person name="Ma J."/>
        </authorList>
    </citation>
    <scope>NUCLEOTIDE SEQUENCE [LARGE SCALE GENOMIC DNA]</scope>
    <source>
        <strain evidence="7">IBRC-M 10908</strain>
    </source>
</reference>
<accession>A0ABV8U2W2</accession>
<dbReference type="PANTHER" id="PTHR43078">
    <property type="entry name" value="UDP-GLUCURONIC ACID DECARBOXYLASE-RELATED"/>
    <property type="match status" value="1"/>
</dbReference>
<dbReference type="InterPro" id="IPR036291">
    <property type="entry name" value="NAD(P)-bd_dom_sf"/>
</dbReference>
<evidence type="ECO:0000256" key="3">
    <source>
        <dbReference type="ARBA" id="ARBA00023027"/>
    </source>
</evidence>
<evidence type="ECO:0000256" key="1">
    <source>
        <dbReference type="ARBA" id="ARBA00001911"/>
    </source>
</evidence>
<comment type="cofactor">
    <cofactor evidence="1">
        <name>NAD(+)</name>
        <dbReference type="ChEBI" id="CHEBI:57540"/>
    </cofactor>
</comment>
<dbReference type="Gene3D" id="3.40.50.720">
    <property type="entry name" value="NAD(P)-binding Rossmann-like Domain"/>
    <property type="match status" value="1"/>
</dbReference>
<dbReference type="Proteomes" id="UP001595823">
    <property type="component" value="Unassembled WGS sequence"/>
</dbReference>
<dbReference type="PANTHER" id="PTHR43078:SF6">
    <property type="entry name" value="UDP-GLUCURONIC ACID DECARBOXYLASE 1"/>
    <property type="match status" value="1"/>
</dbReference>
<name>A0ABV8U2W2_9ACTN</name>
<keyword evidence="3" id="KW-0520">NAD</keyword>
<dbReference type="Pfam" id="PF01370">
    <property type="entry name" value="Epimerase"/>
    <property type="match status" value="1"/>
</dbReference>
<keyword evidence="4" id="KW-0456">Lyase</keyword>
<dbReference type="InterPro" id="IPR044516">
    <property type="entry name" value="UXS-like"/>
</dbReference>
<feature type="domain" description="NAD-dependent epimerase/dehydratase" evidence="5">
    <location>
        <begin position="10"/>
        <end position="240"/>
    </location>
</feature>
<proteinExistence type="predicted"/>
<organism evidence="6 7">
    <name type="scientific">Salininema proteolyticum</name>
    <dbReference type="NCBI Taxonomy" id="1607685"/>
    <lineage>
        <taxon>Bacteria</taxon>
        <taxon>Bacillati</taxon>
        <taxon>Actinomycetota</taxon>
        <taxon>Actinomycetes</taxon>
        <taxon>Glycomycetales</taxon>
        <taxon>Glycomycetaceae</taxon>
        <taxon>Salininema</taxon>
    </lineage>
</organism>
<sequence length="316" mass="34459">MGKFENGSRVLVTGGAGFIGSHLVDEYLARGCSVTAVDNYCTGSPKNLASHPGLTVVEADVSEGLPLPEEPYDLVLHFACPASPVDFETLPVEILKVDSAGTFHALDRAKRDGARFLMASTSEVYGDPQVHPQPEEYWGNVNPNGPRSCYDEAKRFSEAATFTYRRQGLDAAIVRIFNTYGPRNRPDDGRVIPNFINKALAGEPLPIYGTGEQTRSICYIDDLVSGITALAESGEAGPVNLGSVYELTVKDIADTIVRLTGSQSEVEYHPAREDDPERRRPDLAKARELLGYEPQISYEAGLKSTIDYFRQLAATP</sequence>
<evidence type="ECO:0000256" key="2">
    <source>
        <dbReference type="ARBA" id="ARBA00022793"/>
    </source>
</evidence>
<dbReference type="EMBL" id="JBHSDK010000028">
    <property type="protein sequence ID" value="MFC4337177.1"/>
    <property type="molecule type" value="Genomic_DNA"/>
</dbReference>
<evidence type="ECO:0000313" key="6">
    <source>
        <dbReference type="EMBL" id="MFC4337177.1"/>
    </source>
</evidence>
<protein>
    <submittedName>
        <fullName evidence="6">NAD-dependent epimerase/dehydratase family protein</fullName>
    </submittedName>
</protein>
<evidence type="ECO:0000313" key="7">
    <source>
        <dbReference type="Proteomes" id="UP001595823"/>
    </source>
</evidence>
<keyword evidence="2" id="KW-0210">Decarboxylase</keyword>
<keyword evidence="7" id="KW-1185">Reference proteome</keyword>
<comment type="caution">
    <text evidence="6">The sequence shown here is derived from an EMBL/GenBank/DDBJ whole genome shotgun (WGS) entry which is preliminary data.</text>
</comment>
<dbReference type="InterPro" id="IPR001509">
    <property type="entry name" value="Epimerase_deHydtase"/>
</dbReference>
<dbReference type="RefSeq" id="WP_380623877.1">
    <property type="nucleotide sequence ID" value="NZ_JBHSDK010000028.1"/>
</dbReference>
<dbReference type="Gene3D" id="3.90.25.10">
    <property type="entry name" value="UDP-galactose 4-epimerase, domain 1"/>
    <property type="match status" value="1"/>
</dbReference>
<dbReference type="SUPFAM" id="SSF51735">
    <property type="entry name" value="NAD(P)-binding Rossmann-fold domains"/>
    <property type="match status" value="1"/>
</dbReference>
<evidence type="ECO:0000259" key="5">
    <source>
        <dbReference type="Pfam" id="PF01370"/>
    </source>
</evidence>